<dbReference type="EC" id="2.4.1.-" evidence="10"/>
<keyword evidence="8 10" id="KW-0472">Membrane</keyword>
<dbReference type="Pfam" id="PF02366">
    <property type="entry name" value="PMT"/>
    <property type="match status" value="1"/>
</dbReference>
<feature type="transmembrane region" description="Helical" evidence="10">
    <location>
        <begin position="41"/>
        <end position="60"/>
    </location>
</feature>
<feature type="transmembrane region" description="Helical" evidence="10">
    <location>
        <begin position="293"/>
        <end position="314"/>
    </location>
</feature>
<feature type="transmembrane region" description="Helical" evidence="10">
    <location>
        <begin position="137"/>
        <end position="158"/>
    </location>
</feature>
<feature type="transmembrane region" description="Helical" evidence="10">
    <location>
        <begin position="468"/>
        <end position="485"/>
    </location>
</feature>
<accession>A0A1I1I600</accession>
<dbReference type="RefSeq" id="WP_091122530.1">
    <property type="nucleotide sequence ID" value="NZ_FOLB01000005.1"/>
</dbReference>
<dbReference type="InterPro" id="IPR003342">
    <property type="entry name" value="ArnT-like_N"/>
</dbReference>
<organism evidence="13 14">
    <name type="scientific">Nocardioides terrae</name>
    <dbReference type="NCBI Taxonomy" id="574651"/>
    <lineage>
        <taxon>Bacteria</taxon>
        <taxon>Bacillati</taxon>
        <taxon>Actinomycetota</taxon>
        <taxon>Actinomycetes</taxon>
        <taxon>Propionibacteriales</taxon>
        <taxon>Nocardioidaceae</taxon>
        <taxon>Nocardioides</taxon>
    </lineage>
</organism>
<comment type="subcellular location">
    <subcellularLocation>
        <location evidence="10">Cell membrane</location>
    </subcellularLocation>
    <subcellularLocation>
        <location evidence="1">Endomembrane system</location>
        <topology evidence="1">Multi-pass membrane protein</topology>
    </subcellularLocation>
</comment>
<dbReference type="EMBL" id="FOLB01000005">
    <property type="protein sequence ID" value="SFC31232.1"/>
    <property type="molecule type" value="Genomic_DNA"/>
</dbReference>
<name>A0A1I1I600_9ACTN</name>
<dbReference type="STRING" id="574651.SAMN04487968_105130"/>
<comment type="pathway">
    <text evidence="2 10">Protein modification; protein glycosylation.</text>
</comment>
<feature type="domain" description="ArnT-like N-terminal" evidence="11">
    <location>
        <begin position="49"/>
        <end position="311"/>
    </location>
</feature>
<evidence type="ECO:0000256" key="9">
    <source>
        <dbReference type="ARBA" id="ARBA00093617"/>
    </source>
</evidence>
<reference evidence="13 14" key="1">
    <citation type="submission" date="2016-10" db="EMBL/GenBank/DDBJ databases">
        <authorList>
            <person name="de Groot N.N."/>
        </authorList>
    </citation>
    <scope>NUCLEOTIDE SEQUENCE [LARGE SCALE GENOMIC DNA]</scope>
    <source>
        <strain evidence="13 14">CGMCC 1.7056</strain>
    </source>
</reference>
<feature type="domain" description="Protein O-mannosyl-transferase C-terminal four TM" evidence="12">
    <location>
        <begin position="371"/>
        <end position="568"/>
    </location>
</feature>
<evidence type="ECO:0000256" key="8">
    <source>
        <dbReference type="ARBA" id="ARBA00023136"/>
    </source>
</evidence>
<dbReference type="Pfam" id="PF16192">
    <property type="entry name" value="PMT_4TMC"/>
    <property type="match status" value="1"/>
</dbReference>
<feature type="transmembrane region" description="Helical" evidence="10">
    <location>
        <begin position="231"/>
        <end position="248"/>
    </location>
</feature>
<keyword evidence="5 10" id="KW-0808">Transferase</keyword>
<sequence>MTVTEPEEQRERASLSRTASGAVLPTAWQRARSRIRDQDPLVGWCATVVVTLLAFVLRVWHLGTPREFEFDETYYAKDAWSLLHFGYARNYAEGANDKILAGHTTGSFQGTPEMVVHPDVGKWLIALGEKAFGMDPFGWRIASAVVGSLMVWVMIRLVRRMSGSTLIGVVAGLLLAFDGLQFVLSRLALLDIFVAFFTLCAVSCAVADRDWFRERLARRLQAPVTGWGPRVLWRPWLLASGVLWGLAIGTKWTALYPLAAFGVMVVLWSAGARRSFGVRLPLLRSAVADGVPAFVHLVVVAAAVYTVSWTGWLVHAGAYEQSLSSTQYTQYAGQGHCDKQTYVSDDADPNRKWPTATEPDAHGLGEVTQSLRSLWSYHQDVWTFHTHFLQCATHIYASSPTGWLLLNRPVGVAASTGIDPGDQGCTAPEGSDCIKQVLLLGTPLLWWGGVVALLNAVAMWIGGRDWRFGVAVVGVASTWLPWFAYADRPIFSYYAVVTLPFVVLALALAVGKLIGHSRGPSRRRTLGVVVSGAYLALVIANFAWFWPIYTDQLLTHAEWLDRIWFQRWI</sequence>
<comment type="similarity">
    <text evidence="3 10">Belongs to the glycosyltransferase 39 family.</text>
</comment>
<keyword evidence="6 10" id="KW-0812">Transmembrane</keyword>
<evidence type="ECO:0000256" key="1">
    <source>
        <dbReference type="ARBA" id="ARBA00004127"/>
    </source>
</evidence>
<proteinExistence type="inferred from homology"/>
<evidence type="ECO:0000313" key="14">
    <source>
        <dbReference type="Proteomes" id="UP000198832"/>
    </source>
</evidence>
<evidence type="ECO:0000256" key="4">
    <source>
        <dbReference type="ARBA" id="ARBA00022676"/>
    </source>
</evidence>
<keyword evidence="7 10" id="KW-1133">Transmembrane helix</keyword>
<feature type="transmembrane region" description="Helical" evidence="10">
    <location>
        <begin position="444"/>
        <end position="461"/>
    </location>
</feature>
<feature type="transmembrane region" description="Helical" evidence="10">
    <location>
        <begin position="491"/>
        <end position="514"/>
    </location>
</feature>
<gene>
    <name evidence="13" type="ORF">SAMN04487968_105130</name>
</gene>
<evidence type="ECO:0000256" key="3">
    <source>
        <dbReference type="ARBA" id="ARBA00007222"/>
    </source>
</evidence>
<dbReference type="Proteomes" id="UP000198832">
    <property type="component" value="Unassembled WGS sequence"/>
</dbReference>
<dbReference type="UniPathway" id="UPA00378"/>
<evidence type="ECO:0000256" key="6">
    <source>
        <dbReference type="ARBA" id="ARBA00022692"/>
    </source>
</evidence>
<dbReference type="InterPro" id="IPR027005">
    <property type="entry name" value="PMT-like"/>
</dbReference>
<dbReference type="GO" id="GO:0004169">
    <property type="term" value="F:dolichyl-phosphate-mannose-protein mannosyltransferase activity"/>
    <property type="evidence" value="ECO:0007669"/>
    <property type="project" value="UniProtKB-UniRule"/>
</dbReference>
<evidence type="ECO:0000256" key="7">
    <source>
        <dbReference type="ARBA" id="ARBA00022989"/>
    </source>
</evidence>
<dbReference type="PANTHER" id="PTHR10050">
    <property type="entry name" value="DOLICHYL-PHOSPHATE-MANNOSE--PROTEIN MANNOSYLTRANSFERASE"/>
    <property type="match status" value="1"/>
</dbReference>
<comment type="function">
    <text evidence="10">Protein O-mannosyltransferase that catalyzes the transfer of a single mannose residue from a polyprenol phospho-mannosyl lipidic donor to the hydroxyl group of selected serine and threonine residues in acceptor proteins.</text>
</comment>
<feature type="transmembrane region" description="Helical" evidence="10">
    <location>
        <begin position="526"/>
        <end position="546"/>
    </location>
</feature>
<protein>
    <recommendedName>
        <fullName evidence="9 10">Polyprenol-phosphate-mannose--protein mannosyltransferase</fullName>
        <ecNumber evidence="10">2.4.1.-</ecNumber>
    </recommendedName>
</protein>
<feature type="transmembrane region" description="Helical" evidence="10">
    <location>
        <begin position="165"/>
        <end position="184"/>
    </location>
</feature>
<evidence type="ECO:0000259" key="11">
    <source>
        <dbReference type="Pfam" id="PF02366"/>
    </source>
</evidence>
<evidence type="ECO:0000256" key="2">
    <source>
        <dbReference type="ARBA" id="ARBA00004922"/>
    </source>
</evidence>
<keyword evidence="4 10" id="KW-0328">Glycosyltransferase</keyword>
<dbReference type="InterPro" id="IPR032421">
    <property type="entry name" value="PMT_4TMC"/>
</dbReference>
<dbReference type="AlphaFoldDB" id="A0A1I1I600"/>
<evidence type="ECO:0000256" key="10">
    <source>
        <dbReference type="RuleBase" id="RU367007"/>
    </source>
</evidence>
<dbReference type="OrthoDB" id="9776737at2"/>
<evidence type="ECO:0000313" key="13">
    <source>
        <dbReference type="EMBL" id="SFC31232.1"/>
    </source>
</evidence>
<feature type="transmembrane region" description="Helical" evidence="10">
    <location>
        <begin position="254"/>
        <end position="272"/>
    </location>
</feature>
<dbReference type="GO" id="GO:0005886">
    <property type="term" value="C:plasma membrane"/>
    <property type="evidence" value="ECO:0007669"/>
    <property type="project" value="UniProtKB-SubCell"/>
</dbReference>
<evidence type="ECO:0000259" key="12">
    <source>
        <dbReference type="Pfam" id="PF16192"/>
    </source>
</evidence>
<evidence type="ECO:0000256" key="5">
    <source>
        <dbReference type="ARBA" id="ARBA00022679"/>
    </source>
</evidence>
<dbReference type="GO" id="GO:0012505">
    <property type="term" value="C:endomembrane system"/>
    <property type="evidence" value="ECO:0007669"/>
    <property type="project" value="UniProtKB-SubCell"/>
</dbReference>
<keyword evidence="10" id="KW-1003">Cell membrane</keyword>
<feature type="transmembrane region" description="Helical" evidence="10">
    <location>
        <begin position="190"/>
        <end position="211"/>
    </location>
</feature>
<dbReference type="PANTHER" id="PTHR10050:SF46">
    <property type="entry name" value="PROTEIN O-MANNOSYL-TRANSFERASE 2"/>
    <property type="match status" value="1"/>
</dbReference>
<keyword evidence="14" id="KW-1185">Reference proteome</keyword>